<accession>A0A5A7P0E8</accession>
<organism evidence="2 3">
    <name type="scientific">Striga asiatica</name>
    <name type="common">Asiatic witchweed</name>
    <name type="synonym">Buchnera asiatica</name>
    <dbReference type="NCBI Taxonomy" id="4170"/>
    <lineage>
        <taxon>Eukaryota</taxon>
        <taxon>Viridiplantae</taxon>
        <taxon>Streptophyta</taxon>
        <taxon>Embryophyta</taxon>
        <taxon>Tracheophyta</taxon>
        <taxon>Spermatophyta</taxon>
        <taxon>Magnoliopsida</taxon>
        <taxon>eudicotyledons</taxon>
        <taxon>Gunneridae</taxon>
        <taxon>Pentapetalae</taxon>
        <taxon>asterids</taxon>
        <taxon>lamiids</taxon>
        <taxon>Lamiales</taxon>
        <taxon>Orobanchaceae</taxon>
        <taxon>Buchnereae</taxon>
        <taxon>Striga</taxon>
    </lineage>
</organism>
<dbReference type="Proteomes" id="UP000325081">
    <property type="component" value="Unassembled WGS sequence"/>
</dbReference>
<keyword evidence="3" id="KW-1185">Reference proteome</keyword>
<name>A0A5A7P0E8_STRAF</name>
<evidence type="ECO:0000256" key="1">
    <source>
        <dbReference type="SAM" id="MobiDB-lite"/>
    </source>
</evidence>
<feature type="region of interest" description="Disordered" evidence="1">
    <location>
        <begin position="152"/>
        <end position="182"/>
    </location>
</feature>
<comment type="caution">
    <text evidence="2">The sequence shown here is derived from an EMBL/GenBank/DDBJ whole genome shotgun (WGS) entry which is preliminary data.</text>
</comment>
<dbReference type="AlphaFoldDB" id="A0A5A7P0E8"/>
<dbReference type="EMBL" id="BKCP01000891">
    <property type="protein sequence ID" value="GER26236.1"/>
    <property type="molecule type" value="Genomic_DNA"/>
</dbReference>
<evidence type="ECO:0000313" key="2">
    <source>
        <dbReference type="EMBL" id="GER26236.1"/>
    </source>
</evidence>
<sequence length="206" mass="22617">MEIKNIAVTCIISGEVTRRINSGFCIVKNAKAAHTTKLAENVNWRLDEGIEVHNSDCSSHCDQRPKGWEVGSYSEKQTAMVLRMVSGSLTMCTSSGLRSINSRTREPFMIKSCMVSGLIVELNIWYASKIARIMLGFWVSMSGIGSPNKPLPFPDPFSSVERNEDPRPKPPSGEPPSESTSPVEFVLLTPAWLVAALCDGASEERP</sequence>
<proteinExistence type="predicted"/>
<evidence type="ECO:0000313" key="3">
    <source>
        <dbReference type="Proteomes" id="UP000325081"/>
    </source>
</evidence>
<reference evidence="3" key="1">
    <citation type="journal article" date="2019" name="Curr. Biol.">
        <title>Genome Sequence of Striga asiatica Provides Insight into the Evolution of Plant Parasitism.</title>
        <authorList>
            <person name="Yoshida S."/>
            <person name="Kim S."/>
            <person name="Wafula E.K."/>
            <person name="Tanskanen J."/>
            <person name="Kim Y.M."/>
            <person name="Honaas L."/>
            <person name="Yang Z."/>
            <person name="Spallek T."/>
            <person name="Conn C.E."/>
            <person name="Ichihashi Y."/>
            <person name="Cheong K."/>
            <person name="Cui S."/>
            <person name="Der J.P."/>
            <person name="Gundlach H."/>
            <person name="Jiao Y."/>
            <person name="Hori C."/>
            <person name="Ishida J.K."/>
            <person name="Kasahara H."/>
            <person name="Kiba T."/>
            <person name="Kim M.S."/>
            <person name="Koo N."/>
            <person name="Laohavisit A."/>
            <person name="Lee Y.H."/>
            <person name="Lumba S."/>
            <person name="McCourt P."/>
            <person name="Mortimer J.C."/>
            <person name="Mutuku J.M."/>
            <person name="Nomura T."/>
            <person name="Sasaki-Sekimoto Y."/>
            <person name="Seto Y."/>
            <person name="Wang Y."/>
            <person name="Wakatake T."/>
            <person name="Sakakibara H."/>
            <person name="Demura T."/>
            <person name="Yamaguchi S."/>
            <person name="Yoneyama K."/>
            <person name="Manabe R.I."/>
            <person name="Nelson D.C."/>
            <person name="Schulman A.H."/>
            <person name="Timko M.P."/>
            <person name="dePamphilis C.W."/>
            <person name="Choi D."/>
            <person name="Shirasu K."/>
        </authorList>
    </citation>
    <scope>NUCLEOTIDE SEQUENCE [LARGE SCALE GENOMIC DNA]</scope>
    <source>
        <strain evidence="3">cv. UVA1</strain>
    </source>
</reference>
<gene>
    <name evidence="2" type="ORF">STAS_01878</name>
</gene>
<protein>
    <submittedName>
        <fullName evidence="2">Urease subunit alpha</fullName>
    </submittedName>
</protein>